<dbReference type="OrthoDB" id="2138648at2759"/>
<gene>
    <name evidence="2" type="ORF">B0I36DRAFT_334537</name>
</gene>
<feature type="compositionally biased region" description="Basic and acidic residues" evidence="1">
    <location>
        <begin position="1"/>
        <end position="11"/>
    </location>
</feature>
<dbReference type="Proteomes" id="UP000756346">
    <property type="component" value="Unassembled WGS sequence"/>
</dbReference>
<feature type="compositionally biased region" description="Basic and acidic residues" evidence="1">
    <location>
        <begin position="64"/>
        <end position="79"/>
    </location>
</feature>
<organism evidence="2 3">
    <name type="scientific">Microdochium trichocladiopsis</name>
    <dbReference type="NCBI Taxonomy" id="1682393"/>
    <lineage>
        <taxon>Eukaryota</taxon>
        <taxon>Fungi</taxon>
        <taxon>Dikarya</taxon>
        <taxon>Ascomycota</taxon>
        <taxon>Pezizomycotina</taxon>
        <taxon>Sordariomycetes</taxon>
        <taxon>Xylariomycetidae</taxon>
        <taxon>Xylariales</taxon>
        <taxon>Microdochiaceae</taxon>
        <taxon>Microdochium</taxon>
    </lineage>
</organism>
<proteinExistence type="predicted"/>
<evidence type="ECO:0000256" key="1">
    <source>
        <dbReference type="SAM" id="MobiDB-lite"/>
    </source>
</evidence>
<dbReference type="EMBL" id="JAGTJQ010000010">
    <property type="protein sequence ID" value="KAH7021497.1"/>
    <property type="molecule type" value="Genomic_DNA"/>
</dbReference>
<name>A0A9P8XY08_9PEZI</name>
<sequence length="79" mass="8274">MMHEQPTDKNAKPLAVGDNIATQSTAKKLGGEDQFLALTGPEAPQADAQACPKAVSKGHIGHGSHRDLSQLEGNNKGEE</sequence>
<dbReference type="GeneID" id="70184907"/>
<feature type="region of interest" description="Disordered" evidence="1">
    <location>
        <begin position="1"/>
        <end position="79"/>
    </location>
</feature>
<comment type="caution">
    <text evidence="2">The sequence shown here is derived from an EMBL/GenBank/DDBJ whole genome shotgun (WGS) entry which is preliminary data.</text>
</comment>
<dbReference type="AlphaFoldDB" id="A0A9P8XY08"/>
<evidence type="ECO:0000313" key="3">
    <source>
        <dbReference type="Proteomes" id="UP000756346"/>
    </source>
</evidence>
<keyword evidence="3" id="KW-1185">Reference proteome</keyword>
<evidence type="ECO:0000313" key="2">
    <source>
        <dbReference type="EMBL" id="KAH7021497.1"/>
    </source>
</evidence>
<reference evidence="2" key="1">
    <citation type="journal article" date="2021" name="Nat. Commun.">
        <title>Genetic determinants of endophytism in the Arabidopsis root mycobiome.</title>
        <authorList>
            <person name="Mesny F."/>
            <person name="Miyauchi S."/>
            <person name="Thiergart T."/>
            <person name="Pickel B."/>
            <person name="Atanasova L."/>
            <person name="Karlsson M."/>
            <person name="Huettel B."/>
            <person name="Barry K.W."/>
            <person name="Haridas S."/>
            <person name="Chen C."/>
            <person name="Bauer D."/>
            <person name="Andreopoulos W."/>
            <person name="Pangilinan J."/>
            <person name="LaButti K."/>
            <person name="Riley R."/>
            <person name="Lipzen A."/>
            <person name="Clum A."/>
            <person name="Drula E."/>
            <person name="Henrissat B."/>
            <person name="Kohler A."/>
            <person name="Grigoriev I.V."/>
            <person name="Martin F.M."/>
            <person name="Hacquard S."/>
        </authorList>
    </citation>
    <scope>NUCLEOTIDE SEQUENCE</scope>
    <source>
        <strain evidence="2">MPI-CAGE-CH-0230</strain>
    </source>
</reference>
<dbReference type="RefSeq" id="XP_046007698.1">
    <property type="nucleotide sequence ID" value="XM_046155361.1"/>
</dbReference>
<accession>A0A9P8XY08</accession>
<protein>
    <submittedName>
        <fullName evidence="2">Uncharacterized protein</fullName>
    </submittedName>
</protein>